<evidence type="ECO:0000259" key="1">
    <source>
        <dbReference type="Pfam" id="PF25234"/>
    </source>
</evidence>
<dbReference type="InterPro" id="IPR028851">
    <property type="entry name" value="Pphln1"/>
</dbReference>
<dbReference type="GO" id="GO:0045892">
    <property type="term" value="P:negative regulation of DNA-templated transcription"/>
    <property type="evidence" value="ECO:0007669"/>
    <property type="project" value="InterPro"/>
</dbReference>
<reference evidence="3" key="1">
    <citation type="submission" date="2022-11" db="UniProtKB">
        <authorList>
            <consortium name="WormBaseParasite"/>
        </authorList>
    </citation>
    <scope>IDENTIFICATION</scope>
</reference>
<feature type="domain" description="Periphilin-1 C-terminal" evidence="1">
    <location>
        <begin position="32"/>
        <end position="102"/>
    </location>
</feature>
<keyword evidence="2" id="KW-1185">Reference proteome</keyword>
<dbReference type="PANTHER" id="PTHR15836">
    <property type="entry name" value="PERIPHILIN 1"/>
    <property type="match status" value="1"/>
</dbReference>
<proteinExistence type="predicted"/>
<dbReference type="GO" id="GO:0097355">
    <property type="term" value="P:protein localization to heterochromatin"/>
    <property type="evidence" value="ECO:0007669"/>
    <property type="project" value="TreeGrafter"/>
</dbReference>
<dbReference type="WBParaSite" id="PSAMB.scaffold13260size2357.g35381.t1">
    <property type="protein sequence ID" value="PSAMB.scaffold13260size2357.g35381.t1"/>
    <property type="gene ID" value="PSAMB.scaffold13260size2357.g35381"/>
</dbReference>
<sequence length="105" mass="11980">MIAPKKKEGFKLSSFTKQISAESEREKKVSQLSPEKVEQLNVKRKDLELAYKQDCETFGTVVKMLISKDPALEDRLLASLRESLKDIGSKFVTELDEYIDELLAN</sequence>
<accession>A0A914UXP3</accession>
<dbReference type="Pfam" id="PF25234">
    <property type="entry name" value="Periphilin_C"/>
    <property type="match status" value="1"/>
</dbReference>
<dbReference type="InterPro" id="IPR057603">
    <property type="entry name" value="Periphilin-1_C"/>
</dbReference>
<name>A0A914UXP3_9BILA</name>
<dbReference type="AlphaFoldDB" id="A0A914UXP3"/>
<dbReference type="GO" id="GO:0045814">
    <property type="term" value="P:negative regulation of gene expression, epigenetic"/>
    <property type="evidence" value="ECO:0007669"/>
    <property type="project" value="TreeGrafter"/>
</dbReference>
<evidence type="ECO:0000313" key="3">
    <source>
        <dbReference type="WBParaSite" id="PSAMB.scaffold13260size2357.g35381.t1"/>
    </source>
</evidence>
<organism evidence="2 3">
    <name type="scientific">Plectus sambesii</name>
    <dbReference type="NCBI Taxonomy" id="2011161"/>
    <lineage>
        <taxon>Eukaryota</taxon>
        <taxon>Metazoa</taxon>
        <taxon>Ecdysozoa</taxon>
        <taxon>Nematoda</taxon>
        <taxon>Chromadorea</taxon>
        <taxon>Plectida</taxon>
        <taxon>Plectina</taxon>
        <taxon>Plectoidea</taxon>
        <taxon>Plectidae</taxon>
        <taxon>Plectus</taxon>
    </lineage>
</organism>
<dbReference type="Proteomes" id="UP000887566">
    <property type="component" value="Unplaced"/>
</dbReference>
<dbReference type="GO" id="GO:0005654">
    <property type="term" value="C:nucleoplasm"/>
    <property type="evidence" value="ECO:0007669"/>
    <property type="project" value="TreeGrafter"/>
</dbReference>
<protein>
    <submittedName>
        <fullName evidence="3">Periphilin 1</fullName>
    </submittedName>
</protein>
<evidence type="ECO:0000313" key="2">
    <source>
        <dbReference type="Proteomes" id="UP000887566"/>
    </source>
</evidence>
<dbReference type="PANTHER" id="PTHR15836:SF4">
    <property type="entry name" value="PERIPHILIN-1"/>
    <property type="match status" value="1"/>
</dbReference>